<dbReference type="Proteomes" id="UP000193144">
    <property type="component" value="Unassembled WGS sequence"/>
</dbReference>
<gene>
    <name evidence="2" type="ORF">BCR34DRAFT_576393</name>
</gene>
<dbReference type="OrthoDB" id="3792817at2759"/>
<comment type="caution">
    <text evidence="2">The sequence shown here is derived from an EMBL/GenBank/DDBJ whole genome shotgun (WGS) entry which is preliminary data.</text>
</comment>
<evidence type="ECO:0000256" key="1">
    <source>
        <dbReference type="SAM" id="MobiDB-lite"/>
    </source>
</evidence>
<name>A0A1Y1YNZ5_9PLEO</name>
<organism evidence="2 3">
    <name type="scientific">Clohesyomyces aquaticus</name>
    <dbReference type="NCBI Taxonomy" id="1231657"/>
    <lineage>
        <taxon>Eukaryota</taxon>
        <taxon>Fungi</taxon>
        <taxon>Dikarya</taxon>
        <taxon>Ascomycota</taxon>
        <taxon>Pezizomycotina</taxon>
        <taxon>Dothideomycetes</taxon>
        <taxon>Pleosporomycetidae</taxon>
        <taxon>Pleosporales</taxon>
        <taxon>Lindgomycetaceae</taxon>
        <taxon>Clohesyomyces</taxon>
    </lineage>
</organism>
<dbReference type="AlphaFoldDB" id="A0A1Y1YNZ5"/>
<feature type="region of interest" description="Disordered" evidence="1">
    <location>
        <begin position="122"/>
        <end position="143"/>
    </location>
</feature>
<protein>
    <submittedName>
        <fullName evidence="2">Uncharacterized protein</fullName>
    </submittedName>
</protein>
<accession>A0A1Y1YNZ5</accession>
<evidence type="ECO:0000313" key="2">
    <source>
        <dbReference type="EMBL" id="ORX99695.1"/>
    </source>
</evidence>
<keyword evidence="3" id="KW-1185">Reference proteome</keyword>
<evidence type="ECO:0000313" key="3">
    <source>
        <dbReference type="Proteomes" id="UP000193144"/>
    </source>
</evidence>
<proteinExistence type="predicted"/>
<dbReference type="EMBL" id="MCFA01000194">
    <property type="protein sequence ID" value="ORX99695.1"/>
    <property type="molecule type" value="Genomic_DNA"/>
</dbReference>
<reference evidence="2 3" key="1">
    <citation type="submission" date="2016-07" db="EMBL/GenBank/DDBJ databases">
        <title>Pervasive Adenine N6-methylation of Active Genes in Fungi.</title>
        <authorList>
            <consortium name="DOE Joint Genome Institute"/>
            <person name="Mondo S.J."/>
            <person name="Dannebaum R.O."/>
            <person name="Kuo R.C."/>
            <person name="Labutti K."/>
            <person name="Haridas S."/>
            <person name="Kuo A."/>
            <person name="Salamov A."/>
            <person name="Ahrendt S.R."/>
            <person name="Lipzen A."/>
            <person name="Sullivan W."/>
            <person name="Andreopoulos W.B."/>
            <person name="Clum A."/>
            <person name="Lindquist E."/>
            <person name="Daum C."/>
            <person name="Ramamoorthy G.K."/>
            <person name="Gryganskyi A."/>
            <person name="Culley D."/>
            <person name="Magnuson J.K."/>
            <person name="James T.Y."/>
            <person name="O'Malley M.A."/>
            <person name="Stajich J.E."/>
            <person name="Spatafora J.W."/>
            <person name="Visel A."/>
            <person name="Grigoriev I.V."/>
        </authorList>
    </citation>
    <scope>NUCLEOTIDE SEQUENCE [LARGE SCALE GENOMIC DNA]</scope>
    <source>
        <strain evidence="2 3">CBS 115471</strain>
    </source>
</reference>
<sequence>MEGEEMRFYVSGFRGTFTSATAIAYFYRGHHIYAPNGNPVEPMSFASGKKTVITGLTMSSAPIYDLNHPNLVDEREVAALWKSKLNEEMGAFTPYKLTDEDFEMKPSLRKAASAAAAAEAARAARSRESSRAAPSLRLPGPELQAPVPEMACRAVSRFTTEGDIAPDALSMFPEPRRGSGPKLFVPHDRAHFLAVSAPVSKHASPYASRSTSPAMMRDAGMRAAATSSRITQVMEEAGVMLHDAEADVRTKQGVQFTNPNIFTNSDGDINTRAEGTWVDRLTTPSPKSDMRNYPSAFPSALPSPVQSRRVSFIDPFASAPNAPVPATLLVRCTIHGADCDGVSVMNPENTTQRYLLRGGFVEDVPMIVRGGDRVMVDWQRVADQESEVMSVRGMYGSRA</sequence>